<keyword evidence="4" id="KW-1185">Reference proteome</keyword>
<dbReference type="InterPro" id="IPR023631">
    <property type="entry name" value="Amidase_dom"/>
</dbReference>
<dbReference type="GeneID" id="89974618"/>
<evidence type="ECO:0000259" key="2">
    <source>
        <dbReference type="Pfam" id="PF01425"/>
    </source>
</evidence>
<feature type="domain" description="Amidase" evidence="2">
    <location>
        <begin position="164"/>
        <end position="569"/>
    </location>
</feature>
<dbReference type="SUPFAM" id="SSF75304">
    <property type="entry name" value="Amidase signature (AS) enzymes"/>
    <property type="match status" value="1"/>
</dbReference>
<evidence type="ECO:0000256" key="1">
    <source>
        <dbReference type="ARBA" id="ARBA00009199"/>
    </source>
</evidence>
<organism evidence="3 4">
    <name type="scientific">Exophiala bonariae</name>
    <dbReference type="NCBI Taxonomy" id="1690606"/>
    <lineage>
        <taxon>Eukaryota</taxon>
        <taxon>Fungi</taxon>
        <taxon>Dikarya</taxon>
        <taxon>Ascomycota</taxon>
        <taxon>Pezizomycotina</taxon>
        <taxon>Eurotiomycetes</taxon>
        <taxon>Chaetothyriomycetidae</taxon>
        <taxon>Chaetothyriales</taxon>
        <taxon>Herpotrichiellaceae</taxon>
        <taxon>Exophiala</taxon>
    </lineage>
</organism>
<accession>A0AAV9N2G4</accession>
<dbReference type="AlphaFoldDB" id="A0AAV9N2G4"/>
<dbReference type="PANTHER" id="PTHR11895:SF67">
    <property type="entry name" value="AMIDASE DOMAIN-CONTAINING PROTEIN"/>
    <property type="match status" value="1"/>
</dbReference>
<dbReference type="Proteomes" id="UP001358417">
    <property type="component" value="Unassembled WGS sequence"/>
</dbReference>
<dbReference type="RefSeq" id="XP_064703308.1">
    <property type="nucleotide sequence ID" value="XM_064850007.1"/>
</dbReference>
<dbReference type="InterPro" id="IPR000120">
    <property type="entry name" value="Amidase"/>
</dbReference>
<dbReference type="EMBL" id="JAVRRD010000024">
    <property type="protein sequence ID" value="KAK5047781.1"/>
    <property type="molecule type" value="Genomic_DNA"/>
</dbReference>
<evidence type="ECO:0000313" key="4">
    <source>
        <dbReference type="Proteomes" id="UP001358417"/>
    </source>
</evidence>
<evidence type="ECO:0000313" key="3">
    <source>
        <dbReference type="EMBL" id="KAK5047781.1"/>
    </source>
</evidence>
<proteinExistence type="inferred from homology"/>
<reference evidence="3 4" key="1">
    <citation type="submission" date="2023-08" db="EMBL/GenBank/DDBJ databases">
        <title>Black Yeasts Isolated from many extreme environments.</title>
        <authorList>
            <person name="Coleine C."/>
            <person name="Stajich J.E."/>
            <person name="Selbmann L."/>
        </authorList>
    </citation>
    <scope>NUCLEOTIDE SEQUENCE [LARGE SCALE GENOMIC DNA]</scope>
    <source>
        <strain evidence="3 4">CCFEE 5792</strain>
    </source>
</reference>
<dbReference type="Pfam" id="PF01425">
    <property type="entry name" value="Amidase"/>
    <property type="match status" value="1"/>
</dbReference>
<dbReference type="Gene3D" id="3.90.1300.10">
    <property type="entry name" value="Amidase signature (AS) domain"/>
    <property type="match status" value="1"/>
</dbReference>
<dbReference type="PANTHER" id="PTHR11895">
    <property type="entry name" value="TRANSAMIDASE"/>
    <property type="match status" value="1"/>
</dbReference>
<sequence>MPSASTSSSPAVYAQAWNRPQPLKAPNIPYDNDAGSNPVLRGLPLAVVSSIIASSTRIQRIFWTLNKFDKIKDITHIHDYDVIWDPTVIPVSTHGDKDTSVASLPTPPTRASLNDYYTSADFHALYKSGKITPSDVVEALLPLIQRGTNPPGQFSVGFISSKAELVRAAAKASTDRYKAGKFLSPLDGVPLAVKDEVHLQGYKRTLGSRLDRTDKHDRTAWCVQKWQDAGAIIVGKTNMHEIGMDTTNNNQTWGTPLNPHNQGYYTGGSSGGSAYAVASGLVPIALGVDGGGSIRLPSSYCGLYGLKPSHSRVSARAGTDATDSVGVNGPMASNIDDLALAYRIMGQPDPLSKNSRGFPNSLSPDTVWTNRKAGKKYLGLVKYWVDRSDPNVLNMFNAAVEHYVTEHGYEVVEIDIPLLPQGQKAHAMTILSEARSGISPSEIKQLSWHNQLLMNVAGSHASAQDFIGAQKLRHLQMAHLAWLWDTYPGLLILTPTTPAAGWKIAKPSDVTSGYGVSDGDMSLRSMEYVYLANWTGAPAISLPMGWTADENVPVGLMAMGEWGSEEQLLAFGKEGESLLKDKGGIRRPKGENLWFDLLGDGLARKGA</sequence>
<dbReference type="InterPro" id="IPR020556">
    <property type="entry name" value="Amidase_CS"/>
</dbReference>
<protein>
    <recommendedName>
        <fullName evidence="2">Amidase domain-containing protein</fullName>
    </recommendedName>
</protein>
<comment type="caution">
    <text evidence="3">The sequence shown here is derived from an EMBL/GenBank/DDBJ whole genome shotgun (WGS) entry which is preliminary data.</text>
</comment>
<dbReference type="PROSITE" id="PS00571">
    <property type="entry name" value="AMIDASES"/>
    <property type="match status" value="1"/>
</dbReference>
<dbReference type="InterPro" id="IPR036928">
    <property type="entry name" value="AS_sf"/>
</dbReference>
<name>A0AAV9N2G4_9EURO</name>
<gene>
    <name evidence="3" type="ORF">LTR84_006446</name>
</gene>
<comment type="similarity">
    <text evidence="1">Belongs to the amidase family.</text>
</comment>
<dbReference type="GO" id="GO:0003824">
    <property type="term" value="F:catalytic activity"/>
    <property type="evidence" value="ECO:0007669"/>
    <property type="project" value="InterPro"/>
</dbReference>